<dbReference type="Proteomes" id="UP000524246">
    <property type="component" value="Unassembled WGS sequence"/>
</dbReference>
<feature type="domain" description="Glycosyl transferase family 51" evidence="3">
    <location>
        <begin position="304"/>
        <end position="459"/>
    </location>
</feature>
<keyword evidence="1" id="KW-0808">Transferase</keyword>
<evidence type="ECO:0000313" key="4">
    <source>
        <dbReference type="EMBL" id="NMC64485.1"/>
    </source>
</evidence>
<evidence type="ECO:0000313" key="5">
    <source>
        <dbReference type="Proteomes" id="UP000524246"/>
    </source>
</evidence>
<evidence type="ECO:0000256" key="1">
    <source>
        <dbReference type="ARBA" id="ARBA00022679"/>
    </source>
</evidence>
<dbReference type="EMBL" id="JAAZON010000686">
    <property type="protein sequence ID" value="NMC64485.1"/>
    <property type="molecule type" value="Genomic_DNA"/>
</dbReference>
<feature type="non-terminal residue" evidence="4">
    <location>
        <position position="1"/>
    </location>
</feature>
<dbReference type="PANTHER" id="PTHR32282">
    <property type="entry name" value="BINDING PROTEIN TRANSPEPTIDASE, PUTATIVE-RELATED"/>
    <property type="match status" value="1"/>
</dbReference>
<protein>
    <submittedName>
        <fullName evidence="4">Transglycosylase domain-containing protein</fullName>
    </submittedName>
</protein>
<evidence type="ECO:0000259" key="3">
    <source>
        <dbReference type="Pfam" id="PF00912"/>
    </source>
</evidence>
<dbReference type="SUPFAM" id="SSF53955">
    <property type="entry name" value="Lysozyme-like"/>
    <property type="match status" value="1"/>
</dbReference>
<dbReference type="Gene3D" id="1.10.3810.10">
    <property type="entry name" value="Biosynthetic peptidoglycan transglycosylase-like"/>
    <property type="match status" value="1"/>
</dbReference>
<comment type="caution">
    <text evidence="4">The sequence shown here is derived from an EMBL/GenBank/DDBJ whole genome shotgun (WGS) entry which is preliminary data.</text>
</comment>
<dbReference type="GO" id="GO:0008955">
    <property type="term" value="F:peptidoglycan glycosyltransferase activity"/>
    <property type="evidence" value="ECO:0007669"/>
    <property type="project" value="TreeGrafter"/>
</dbReference>
<feature type="transmembrane region" description="Helical" evidence="2">
    <location>
        <begin position="104"/>
        <end position="129"/>
    </location>
</feature>
<gene>
    <name evidence="4" type="ORF">GYA55_15070</name>
</gene>
<keyword evidence="2" id="KW-1133">Transmembrane helix</keyword>
<proteinExistence type="predicted"/>
<dbReference type="AlphaFoldDB" id="A0A7X9IMV1"/>
<feature type="transmembrane region" description="Helical" evidence="2">
    <location>
        <begin position="209"/>
        <end position="225"/>
    </location>
</feature>
<feature type="transmembrane region" description="Helical" evidence="2">
    <location>
        <begin position="36"/>
        <end position="54"/>
    </location>
</feature>
<evidence type="ECO:0000256" key="2">
    <source>
        <dbReference type="SAM" id="Phobius"/>
    </source>
</evidence>
<feature type="transmembrane region" description="Helical" evidence="2">
    <location>
        <begin position="74"/>
        <end position="92"/>
    </location>
</feature>
<dbReference type="PANTHER" id="PTHR32282:SF33">
    <property type="entry name" value="PEPTIDOGLYCAN GLYCOSYLTRANSFERASE"/>
    <property type="match status" value="1"/>
</dbReference>
<reference evidence="4 5" key="1">
    <citation type="journal article" date="2020" name="Biotechnol. Biofuels">
        <title>New insights from the biogas microbiome by comprehensive genome-resolved metagenomics of nearly 1600 species originating from multiple anaerobic digesters.</title>
        <authorList>
            <person name="Campanaro S."/>
            <person name="Treu L."/>
            <person name="Rodriguez-R L.M."/>
            <person name="Kovalovszki A."/>
            <person name="Ziels R.M."/>
            <person name="Maus I."/>
            <person name="Zhu X."/>
            <person name="Kougias P.G."/>
            <person name="Basile A."/>
            <person name="Luo G."/>
            <person name="Schluter A."/>
            <person name="Konstantinidis K.T."/>
            <person name="Angelidaki I."/>
        </authorList>
    </citation>
    <scope>NUCLEOTIDE SEQUENCE [LARGE SCALE GENOMIC DNA]</scope>
    <source>
        <strain evidence="4">AS27yjCOA_65</strain>
    </source>
</reference>
<dbReference type="Pfam" id="PF00912">
    <property type="entry name" value="Transgly"/>
    <property type="match status" value="1"/>
</dbReference>
<feature type="transmembrane region" description="Helical" evidence="2">
    <location>
        <begin position="172"/>
        <end position="197"/>
    </location>
</feature>
<feature type="transmembrane region" description="Helical" evidence="2">
    <location>
        <begin position="6"/>
        <end position="24"/>
    </location>
</feature>
<dbReference type="GO" id="GO:0030288">
    <property type="term" value="C:outer membrane-bounded periplasmic space"/>
    <property type="evidence" value="ECO:0007669"/>
    <property type="project" value="TreeGrafter"/>
</dbReference>
<keyword evidence="2" id="KW-0472">Membrane</keyword>
<dbReference type="GO" id="GO:0009252">
    <property type="term" value="P:peptidoglycan biosynthetic process"/>
    <property type="evidence" value="ECO:0007669"/>
    <property type="project" value="TreeGrafter"/>
</dbReference>
<sequence length="489" mass="55815">YIVYSLGNISFMAFLAWCWFLLLSRTKFTESFLGQLKFCFYAYIFIYLAVLSLYGNSLNPPVVGVINNTIYPAFSVPAAFRFLLIFSLLLYLKQKQEAWTQRFALSHLLIFCLAIYLIYTSSAPAYLAIFQDLCTSLFNRFIDNHEFLGVGIQWKLLYYNLLMQDDLFQSNIIWSDVLLLLYSKGVFVAAAFLLLLCQGLKTAINSRPITLLSVVLMVTPLASFFSPVLTTPLNMVMYAICLSMLKKSESKASMLLIKRTWERLIPKLLITILLLFSSWILVNVSIAAVKVYLGPVRLPVTEDYKIPDYFIVQLVATEDRTFFQHKGLCHLEIRRSLSRNLKALRFERGASTISMQLAKLLYLNSEKTLSRKLQQILIAIYLERVLNKGELLYRYISLLDFGEGRVGLKDASNYYFHKDPSALSFRESALLVASVVNPKIYRPEGSNKDTISRAQAVTGRASLIYPVLEPQARALPYVIAKDENSPNNF</sequence>
<feature type="transmembrane region" description="Helical" evidence="2">
    <location>
        <begin position="268"/>
        <end position="293"/>
    </location>
</feature>
<name>A0A7X9IMV1_9DELT</name>
<dbReference type="InterPro" id="IPR050396">
    <property type="entry name" value="Glycosyltr_51/Transpeptidase"/>
</dbReference>
<keyword evidence="2" id="KW-0812">Transmembrane</keyword>
<organism evidence="4 5">
    <name type="scientific">SAR324 cluster bacterium</name>
    <dbReference type="NCBI Taxonomy" id="2024889"/>
    <lineage>
        <taxon>Bacteria</taxon>
        <taxon>Deltaproteobacteria</taxon>
        <taxon>SAR324 cluster</taxon>
    </lineage>
</organism>
<dbReference type="InterPro" id="IPR036950">
    <property type="entry name" value="PBP_transglycosylase"/>
</dbReference>
<accession>A0A7X9IMV1</accession>
<dbReference type="InterPro" id="IPR001264">
    <property type="entry name" value="Glyco_trans_51"/>
</dbReference>
<dbReference type="InterPro" id="IPR023346">
    <property type="entry name" value="Lysozyme-like_dom_sf"/>
</dbReference>